<dbReference type="InterPro" id="IPR020568">
    <property type="entry name" value="Ribosomal_Su5_D2-typ_SF"/>
</dbReference>
<evidence type="ECO:0000256" key="1">
    <source>
        <dbReference type="ARBA" id="ARBA00006354"/>
    </source>
</evidence>
<evidence type="ECO:0000313" key="6">
    <source>
        <dbReference type="Proteomes" id="UP000000925"/>
    </source>
</evidence>
<evidence type="ECO:0000256" key="2">
    <source>
        <dbReference type="ARBA" id="ARBA00022741"/>
    </source>
</evidence>
<dbReference type="SMART" id="SM00382">
    <property type="entry name" value="AAA"/>
    <property type="match status" value="1"/>
</dbReference>
<dbReference type="InterPro" id="IPR025158">
    <property type="entry name" value="Mg_chelat-rel_C"/>
</dbReference>
<keyword evidence="3" id="KW-0067">ATP-binding</keyword>
<dbReference type="InterPro" id="IPR027417">
    <property type="entry name" value="P-loop_NTPase"/>
</dbReference>
<gene>
    <name evidence="5" type="ordered locus">Caka_1452</name>
</gene>
<accession>D5EJ72</accession>
<dbReference type="InterPro" id="IPR000523">
    <property type="entry name" value="Mg_chelatse_chII-like_cat_dom"/>
</dbReference>
<dbReference type="InterPro" id="IPR014721">
    <property type="entry name" value="Ribsml_uS5_D2-typ_fold_subgr"/>
</dbReference>
<sequence length="515" mass="56291">MLAISQSAALHGVDAHPVQVEVNTGERGELKLILVGLPDAAVKESQDRVFSAIANSGFRLPATRTTINLAPGDLRKEGPAYDLPIAVGILASMKQCAPEALTDYMLAGELSLSGETRPVKGALAMAILARKQGKRGLILPNQSAHEAALVDGIQIFPVQSLDQAVRLLNDSETIQPLQRQQSQYTTPSDHDKQVDFAEVKGQHAVRRAVEIAVSGGHNLLMIGSPGSGKSMIAKRIPSIMPQPDIEEFLEILSIQSAAGITLKPNNQRVERPFRSPHHTISDVGLLGGGSIPGPGEISLAHNGVLFLDELPEFKRSALEVLRQPLEDGSVTISRSAGKITLPCAVMLVAAMNPCPCGYTGDPNKECRCSVTQIQRYRSRISGPLLDRIDLHIEAPALRIEELRDTRPSETSASIRTRCEAARSIQHKRFKHSSSASRRCNAQMSHRDIRDHCKINIEQGNLLQQAMEQLSLSARAYDRILKVARTIADLEKSECIQTNHLLEAIQYRSLDRNLFY</sequence>
<dbReference type="OrthoDB" id="9813147at2"/>
<dbReference type="GO" id="GO:0003677">
    <property type="term" value="F:DNA binding"/>
    <property type="evidence" value="ECO:0007669"/>
    <property type="project" value="InterPro"/>
</dbReference>
<feature type="domain" description="AAA+ ATPase" evidence="4">
    <location>
        <begin position="215"/>
        <end position="398"/>
    </location>
</feature>
<dbReference type="Pfam" id="PF13335">
    <property type="entry name" value="Mg_chelatase_C"/>
    <property type="match status" value="1"/>
</dbReference>
<dbReference type="Proteomes" id="UP000000925">
    <property type="component" value="Chromosome"/>
</dbReference>
<dbReference type="Gene3D" id="3.30.230.10">
    <property type="match status" value="1"/>
</dbReference>
<dbReference type="InterPro" id="IPR004482">
    <property type="entry name" value="Mg_chelat-rel"/>
</dbReference>
<dbReference type="InterPro" id="IPR045006">
    <property type="entry name" value="CHLI-like"/>
</dbReference>
<dbReference type="Gene3D" id="3.40.50.300">
    <property type="entry name" value="P-loop containing nucleotide triphosphate hydrolases"/>
    <property type="match status" value="1"/>
</dbReference>
<dbReference type="AlphaFoldDB" id="D5EJ72"/>
<dbReference type="STRING" id="583355.Caka_1452"/>
<proteinExistence type="inferred from homology"/>
<evidence type="ECO:0000259" key="4">
    <source>
        <dbReference type="SMART" id="SM00382"/>
    </source>
</evidence>
<dbReference type="InterPro" id="IPR003593">
    <property type="entry name" value="AAA+_ATPase"/>
</dbReference>
<dbReference type="Pfam" id="PF13541">
    <property type="entry name" value="ChlI"/>
    <property type="match status" value="1"/>
</dbReference>
<comment type="similarity">
    <text evidence="1">Belongs to the Mg-chelatase subunits D/I family. ComM subfamily.</text>
</comment>
<keyword evidence="2" id="KW-0547">Nucleotide-binding</keyword>
<evidence type="ECO:0000256" key="3">
    <source>
        <dbReference type="ARBA" id="ARBA00022840"/>
    </source>
</evidence>
<dbReference type="EMBL" id="CP001998">
    <property type="protein sequence ID" value="ADE54471.1"/>
    <property type="molecule type" value="Genomic_DNA"/>
</dbReference>
<dbReference type="RefSeq" id="WP_013043193.1">
    <property type="nucleotide sequence ID" value="NC_014008.1"/>
</dbReference>
<dbReference type="SUPFAM" id="SSF54211">
    <property type="entry name" value="Ribosomal protein S5 domain 2-like"/>
    <property type="match status" value="1"/>
</dbReference>
<dbReference type="eggNOG" id="COG0606">
    <property type="taxonomic scope" value="Bacteria"/>
</dbReference>
<protein>
    <submittedName>
        <fullName evidence="5">Mg chelatase, subunit ChlI</fullName>
    </submittedName>
</protein>
<dbReference type="PRINTS" id="PR01657">
    <property type="entry name" value="MCMFAMILY"/>
</dbReference>
<dbReference type="HOGENOM" id="CLU_026145_1_0_0"/>
<organism evidence="5 6">
    <name type="scientific">Coraliomargarita akajimensis (strain DSM 45221 / IAM 15411 / JCM 23193 / KCTC 12865 / 04OKA010-24)</name>
    <dbReference type="NCBI Taxonomy" id="583355"/>
    <lineage>
        <taxon>Bacteria</taxon>
        <taxon>Pseudomonadati</taxon>
        <taxon>Verrucomicrobiota</taxon>
        <taxon>Opitutia</taxon>
        <taxon>Puniceicoccales</taxon>
        <taxon>Coraliomargaritaceae</taxon>
        <taxon>Coraliomargarita</taxon>
    </lineage>
</organism>
<keyword evidence="6" id="KW-1185">Reference proteome</keyword>
<dbReference type="KEGG" id="caa:Caka_1452"/>
<dbReference type="PANTHER" id="PTHR32039">
    <property type="entry name" value="MAGNESIUM-CHELATASE SUBUNIT CHLI"/>
    <property type="match status" value="1"/>
</dbReference>
<dbReference type="NCBIfam" id="TIGR00368">
    <property type="entry name" value="YifB family Mg chelatase-like AAA ATPase"/>
    <property type="match status" value="1"/>
</dbReference>
<evidence type="ECO:0000313" key="5">
    <source>
        <dbReference type="EMBL" id="ADE54471.1"/>
    </source>
</evidence>
<dbReference type="InterPro" id="IPR001208">
    <property type="entry name" value="MCM_dom"/>
</dbReference>
<dbReference type="SUPFAM" id="SSF52540">
    <property type="entry name" value="P-loop containing nucleoside triphosphate hydrolases"/>
    <property type="match status" value="1"/>
</dbReference>
<dbReference type="PANTHER" id="PTHR32039:SF7">
    <property type="entry name" value="COMPETENCE PROTEIN COMM"/>
    <property type="match status" value="1"/>
</dbReference>
<dbReference type="Pfam" id="PF01078">
    <property type="entry name" value="Mg_chelatase"/>
    <property type="match status" value="1"/>
</dbReference>
<name>D5EJ72_CORAD</name>
<dbReference type="GO" id="GO:0005524">
    <property type="term" value="F:ATP binding"/>
    <property type="evidence" value="ECO:0007669"/>
    <property type="project" value="UniProtKB-KW"/>
</dbReference>
<reference evidence="5 6" key="1">
    <citation type="journal article" date="2010" name="Stand. Genomic Sci.">
        <title>Complete genome sequence of Coraliomargarita akajimensis type strain (04OKA010-24).</title>
        <authorList>
            <person name="Mavromatis K."/>
            <person name="Abt B."/>
            <person name="Brambilla E."/>
            <person name="Lapidus A."/>
            <person name="Copeland A."/>
            <person name="Deshpande S."/>
            <person name="Nolan M."/>
            <person name="Lucas S."/>
            <person name="Tice H."/>
            <person name="Cheng J.F."/>
            <person name="Han C."/>
            <person name="Detter J.C."/>
            <person name="Woyke T."/>
            <person name="Goodwin L."/>
            <person name="Pitluck S."/>
            <person name="Held B."/>
            <person name="Brettin T."/>
            <person name="Tapia R."/>
            <person name="Ivanova N."/>
            <person name="Mikhailova N."/>
            <person name="Pati A."/>
            <person name="Liolios K."/>
            <person name="Chen A."/>
            <person name="Palaniappan K."/>
            <person name="Land M."/>
            <person name="Hauser L."/>
            <person name="Chang Y.J."/>
            <person name="Jeffries C.D."/>
            <person name="Rohde M."/>
            <person name="Goker M."/>
            <person name="Bristow J."/>
            <person name="Eisen J.A."/>
            <person name="Markowitz V."/>
            <person name="Hugenholtz P."/>
            <person name="Klenk H.P."/>
            <person name="Kyrpides N.C."/>
        </authorList>
    </citation>
    <scope>NUCLEOTIDE SEQUENCE [LARGE SCALE GENOMIC DNA]</scope>
    <source>
        <strain evidence="6">DSM 45221 / IAM 15411 / JCM 23193 / KCTC 12865</strain>
    </source>
</reference>